<keyword evidence="2" id="KW-1185">Reference proteome</keyword>
<reference evidence="2" key="1">
    <citation type="submission" date="2016-10" db="EMBL/GenBank/DDBJ databases">
        <authorList>
            <person name="Varghese N."/>
            <person name="Submissions S."/>
        </authorList>
    </citation>
    <scope>NUCLEOTIDE SEQUENCE [LARGE SCALE GENOMIC DNA]</scope>
    <source>
        <strain evidence="2">CGMCC 1.6495</strain>
    </source>
</reference>
<dbReference type="AlphaFoldDB" id="A0A1H9W2U0"/>
<evidence type="ECO:0000313" key="1">
    <source>
        <dbReference type="EMBL" id="SES28168.1"/>
    </source>
</evidence>
<name>A0A1H9W2U0_9GAMM</name>
<proteinExistence type="predicted"/>
<dbReference type="Proteomes" id="UP000198505">
    <property type="component" value="Unassembled WGS sequence"/>
</dbReference>
<protein>
    <submittedName>
        <fullName evidence="1">Uncharacterized protein</fullName>
    </submittedName>
</protein>
<evidence type="ECO:0000313" key="2">
    <source>
        <dbReference type="Proteomes" id="UP000198505"/>
    </source>
</evidence>
<gene>
    <name evidence="1" type="ORF">SAMN04487958_11223</name>
</gene>
<organism evidence="1 2">
    <name type="scientific">Vreelandella subterranea</name>
    <dbReference type="NCBI Taxonomy" id="416874"/>
    <lineage>
        <taxon>Bacteria</taxon>
        <taxon>Pseudomonadati</taxon>
        <taxon>Pseudomonadota</taxon>
        <taxon>Gammaproteobacteria</taxon>
        <taxon>Oceanospirillales</taxon>
        <taxon>Halomonadaceae</taxon>
        <taxon>Vreelandella</taxon>
    </lineage>
</organism>
<accession>A0A1H9W2U0</accession>
<sequence>MAIEVTEEMIDRVMPDKDDSYPDCPLCGYDGHWNHTIRGELEQRQAIREFLEKALSS</sequence>
<dbReference type="EMBL" id="FOGS01000012">
    <property type="protein sequence ID" value="SES28168.1"/>
    <property type="molecule type" value="Genomic_DNA"/>
</dbReference>